<name>A0A0N7CDV6_9CAUD</name>
<sequence>MKTHVMKFVPFNQALIGKEVLYVFPLPYGPRCLVRTNGTDLEVVTPTPPKT</sequence>
<proteinExistence type="predicted"/>
<gene>
    <name evidence="1" type="ORF">SP37_81</name>
</gene>
<dbReference type="GeneID" id="26684495"/>
<dbReference type="KEGG" id="vg:26684495"/>
<dbReference type="Proteomes" id="UP000202449">
    <property type="component" value="Segment"/>
</dbReference>
<dbReference type="RefSeq" id="YP_009221447.1">
    <property type="nucleotide sequence ID" value="NC_029045.1"/>
</dbReference>
<evidence type="ECO:0000313" key="1">
    <source>
        <dbReference type="EMBL" id="AKJ73948.1"/>
    </source>
</evidence>
<keyword evidence="2" id="KW-1185">Reference proteome</keyword>
<evidence type="ECO:0000313" key="2">
    <source>
        <dbReference type="Proteomes" id="UP000202449"/>
    </source>
</evidence>
<dbReference type="EMBL" id="KR296691">
    <property type="protein sequence ID" value="AKJ73948.1"/>
    <property type="molecule type" value="Genomic_DNA"/>
</dbReference>
<protein>
    <submittedName>
        <fullName evidence="1">Uncharacterized protein</fullName>
    </submittedName>
</protein>
<accession>A0A0N7CDV6</accession>
<reference evidence="1 2" key="1">
    <citation type="journal article" date="2016" name="Virus Genes">
        <title>Genomic characterization of Salmonella bacteriophages isolated from India.</title>
        <authorList>
            <person name="Karpe Y.A."/>
            <person name="Kanade G.D."/>
            <person name="Pingale K.D."/>
            <person name="Arankalle V.A."/>
            <person name="Banerjee K."/>
        </authorList>
    </citation>
    <scope>NUCLEOTIDE SEQUENCE [LARGE SCALE GENOMIC DNA]</scope>
</reference>
<organism evidence="1 2">
    <name type="scientific">Salmonella phage 37</name>
    <dbReference type="NCBI Taxonomy" id="1654890"/>
    <lineage>
        <taxon>Viruses</taxon>
        <taxon>Duplodnaviria</taxon>
        <taxon>Heunggongvirae</taxon>
        <taxon>Uroviricota</taxon>
        <taxon>Caudoviricetes</taxon>
        <taxon>Casjensviridae</taxon>
        <taxon>Chivirus</taxon>
        <taxon>Chivirus cv37</taxon>
    </lineage>
</organism>